<accession>A0A927MUJ1</accession>
<organism evidence="2 3">
    <name type="scientific">Actinopolymorpha pittospori</name>
    <dbReference type="NCBI Taxonomy" id="648752"/>
    <lineage>
        <taxon>Bacteria</taxon>
        <taxon>Bacillati</taxon>
        <taxon>Actinomycetota</taxon>
        <taxon>Actinomycetes</taxon>
        <taxon>Propionibacteriales</taxon>
        <taxon>Actinopolymorphaceae</taxon>
        <taxon>Actinopolymorpha</taxon>
    </lineage>
</organism>
<dbReference type="InterPro" id="IPR005149">
    <property type="entry name" value="Tscrpt_reg_PadR_N"/>
</dbReference>
<dbReference type="EMBL" id="JADBEM010000001">
    <property type="protein sequence ID" value="MBE1606464.1"/>
    <property type="molecule type" value="Genomic_DNA"/>
</dbReference>
<proteinExistence type="predicted"/>
<evidence type="ECO:0000259" key="1">
    <source>
        <dbReference type="Pfam" id="PF03551"/>
    </source>
</evidence>
<name>A0A927MUJ1_9ACTN</name>
<evidence type="ECO:0000313" key="2">
    <source>
        <dbReference type="EMBL" id="MBE1606464.1"/>
    </source>
</evidence>
<protein>
    <submittedName>
        <fullName evidence="2">PadR family transcriptional regulator PadR</fullName>
    </submittedName>
</protein>
<evidence type="ECO:0000313" key="3">
    <source>
        <dbReference type="Proteomes" id="UP000638648"/>
    </source>
</evidence>
<comment type="caution">
    <text evidence="2">The sequence shown here is derived from an EMBL/GenBank/DDBJ whole genome shotgun (WGS) entry which is preliminary data.</text>
</comment>
<dbReference type="Proteomes" id="UP000638648">
    <property type="component" value="Unassembled WGS sequence"/>
</dbReference>
<dbReference type="PANTHER" id="PTHR33169:SF14">
    <property type="entry name" value="TRANSCRIPTIONAL REGULATOR RV3488"/>
    <property type="match status" value="1"/>
</dbReference>
<dbReference type="RefSeq" id="WP_238361538.1">
    <property type="nucleotide sequence ID" value="NZ_BAABJL010000147.1"/>
</dbReference>
<dbReference type="InterPro" id="IPR036390">
    <property type="entry name" value="WH_DNA-bd_sf"/>
</dbReference>
<sequence length="129" mass="13896">MGQRSMTEDRWPASWLRGVLEVAVLAALVDGESYGYALAQRLSRAGLGKVSGNTLYPVLARLEVSGAVSSRWTEGDGGPGRKFYAITKSGRQRLATDGEDWERFASATITLVSEARTNSGGNRSDANRT</sequence>
<gene>
    <name evidence="2" type="ORF">HEB94_003312</name>
</gene>
<dbReference type="SUPFAM" id="SSF46785">
    <property type="entry name" value="Winged helix' DNA-binding domain"/>
    <property type="match status" value="1"/>
</dbReference>
<keyword evidence="3" id="KW-1185">Reference proteome</keyword>
<reference evidence="2" key="1">
    <citation type="submission" date="2020-10" db="EMBL/GenBank/DDBJ databases">
        <title>Sequencing the genomes of 1000 actinobacteria strains.</title>
        <authorList>
            <person name="Klenk H.-P."/>
        </authorList>
    </citation>
    <scope>NUCLEOTIDE SEQUENCE</scope>
    <source>
        <strain evidence="2">DSM 45354</strain>
    </source>
</reference>
<dbReference type="InterPro" id="IPR036388">
    <property type="entry name" value="WH-like_DNA-bd_sf"/>
</dbReference>
<feature type="domain" description="Transcription regulator PadR N-terminal" evidence="1">
    <location>
        <begin position="24"/>
        <end position="95"/>
    </location>
</feature>
<dbReference type="Gene3D" id="1.10.10.10">
    <property type="entry name" value="Winged helix-like DNA-binding domain superfamily/Winged helix DNA-binding domain"/>
    <property type="match status" value="1"/>
</dbReference>
<dbReference type="PANTHER" id="PTHR33169">
    <property type="entry name" value="PADR-FAMILY TRANSCRIPTIONAL REGULATOR"/>
    <property type="match status" value="1"/>
</dbReference>
<dbReference type="Pfam" id="PF03551">
    <property type="entry name" value="PadR"/>
    <property type="match status" value="1"/>
</dbReference>
<dbReference type="AlphaFoldDB" id="A0A927MUJ1"/>
<dbReference type="InterPro" id="IPR052509">
    <property type="entry name" value="Metal_resp_DNA-bind_regulator"/>
</dbReference>